<evidence type="ECO:0000259" key="9">
    <source>
        <dbReference type="Pfam" id="PF00324"/>
    </source>
</evidence>
<protein>
    <submittedName>
        <fullName evidence="10">Amino acid permease</fullName>
    </submittedName>
</protein>
<proteinExistence type="predicted"/>
<keyword evidence="2" id="KW-0813">Transport</keyword>
<organism evidence="10 11">
    <name type="scientific">Pseudomonas aeruginosa</name>
    <dbReference type="NCBI Taxonomy" id="287"/>
    <lineage>
        <taxon>Bacteria</taxon>
        <taxon>Pseudomonadati</taxon>
        <taxon>Pseudomonadota</taxon>
        <taxon>Gammaproteobacteria</taxon>
        <taxon>Pseudomonadales</taxon>
        <taxon>Pseudomonadaceae</taxon>
        <taxon>Pseudomonas</taxon>
    </lineage>
</organism>
<evidence type="ECO:0000256" key="6">
    <source>
        <dbReference type="ARBA" id="ARBA00022989"/>
    </source>
</evidence>
<keyword evidence="7 8" id="KW-0472">Membrane</keyword>
<accession>A0A367M0Z5</accession>
<feature type="transmembrane region" description="Helical" evidence="8">
    <location>
        <begin position="131"/>
        <end position="152"/>
    </location>
</feature>
<dbReference type="GO" id="GO:0055085">
    <property type="term" value="P:transmembrane transport"/>
    <property type="evidence" value="ECO:0007669"/>
    <property type="project" value="InterPro"/>
</dbReference>
<dbReference type="EMBL" id="QORE01001578">
    <property type="protein sequence ID" value="RCI71147.1"/>
    <property type="molecule type" value="Genomic_DNA"/>
</dbReference>
<keyword evidence="5" id="KW-0029">Amino-acid transport</keyword>
<gene>
    <name evidence="10" type="ORF">DT376_30695</name>
</gene>
<evidence type="ECO:0000256" key="8">
    <source>
        <dbReference type="SAM" id="Phobius"/>
    </source>
</evidence>
<evidence type="ECO:0000313" key="10">
    <source>
        <dbReference type="EMBL" id="RCI71147.1"/>
    </source>
</evidence>
<evidence type="ECO:0000256" key="3">
    <source>
        <dbReference type="ARBA" id="ARBA00022475"/>
    </source>
</evidence>
<dbReference type="Pfam" id="PF00324">
    <property type="entry name" value="AA_permease"/>
    <property type="match status" value="1"/>
</dbReference>
<comment type="subcellular location">
    <subcellularLocation>
        <location evidence="1">Cell membrane</location>
        <topology evidence="1">Multi-pass membrane protein</topology>
    </subcellularLocation>
</comment>
<evidence type="ECO:0000256" key="2">
    <source>
        <dbReference type="ARBA" id="ARBA00022448"/>
    </source>
</evidence>
<dbReference type="PROSITE" id="PS00218">
    <property type="entry name" value="AMINO_ACID_PERMEASE_1"/>
    <property type="match status" value="1"/>
</dbReference>
<evidence type="ECO:0000256" key="1">
    <source>
        <dbReference type="ARBA" id="ARBA00004651"/>
    </source>
</evidence>
<dbReference type="InterPro" id="IPR004840">
    <property type="entry name" value="Amino_acid_permease_CS"/>
</dbReference>
<feature type="transmembrane region" description="Helical" evidence="8">
    <location>
        <begin position="25"/>
        <end position="44"/>
    </location>
</feature>
<dbReference type="GO" id="GO:0006865">
    <property type="term" value="P:amino acid transport"/>
    <property type="evidence" value="ECO:0007669"/>
    <property type="project" value="UniProtKB-KW"/>
</dbReference>
<dbReference type="AlphaFoldDB" id="A0A367M0Z5"/>
<keyword evidence="4 8" id="KW-0812">Transmembrane</keyword>
<dbReference type="PANTHER" id="PTHR43495:SF2">
    <property type="entry name" value="D-SERINE_D-ALANINE_GLYCINE TRANSPORTER"/>
    <property type="match status" value="1"/>
</dbReference>
<feature type="transmembrane region" description="Helical" evidence="8">
    <location>
        <begin position="103"/>
        <end position="125"/>
    </location>
</feature>
<keyword evidence="6 8" id="KW-1133">Transmembrane helix</keyword>
<feature type="transmembrane region" description="Helical" evidence="8">
    <location>
        <begin position="50"/>
        <end position="69"/>
    </location>
</feature>
<evidence type="ECO:0000313" key="11">
    <source>
        <dbReference type="Proteomes" id="UP000253594"/>
    </source>
</evidence>
<evidence type="ECO:0000256" key="7">
    <source>
        <dbReference type="ARBA" id="ARBA00023136"/>
    </source>
</evidence>
<dbReference type="InterPro" id="IPR004841">
    <property type="entry name" value="AA-permease/SLC12A_dom"/>
</dbReference>
<evidence type="ECO:0000256" key="4">
    <source>
        <dbReference type="ARBA" id="ARBA00022692"/>
    </source>
</evidence>
<comment type="caution">
    <text evidence="10">The sequence shown here is derived from an EMBL/GenBank/DDBJ whole genome shotgun (WGS) entry which is preliminary data.</text>
</comment>
<evidence type="ECO:0000256" key="5">
    <source>
        <dbReference type="ARBA" id="ARBA00022970"/>
    </source>
</evidence>
<sequence>MSSVGEQKVQDGSLKRELGERHIRLMALGACIGVGLFLGSAKAIQMAGPAIMISYILGGLAILVIMRALGEMAVHNPVAGSFSQYAKDYLGPLAGFITGWNYWFLWLVTCVAEITAVAVYMGIWFPDVPRWIWALAALASMGTINLIAVRAFGEFEFWFA</sequence>
<dbReference type="GO" id="GO:0005886">
    <property type="term" value="C:plasma membrane"/>
    <property type="evidence" value="ECO:0007669"/>
    <property type="project" value="UniProtKB-SubCell"/>
</dbReference>
<keyword evidence="3" id="KW-1003">Cell membrane</keyword>
<dbReference type="Gene3D" id="1.20.1740.10">
    <property type="entry name" value="Amino acid/polyamine transporter I"/>
    <property type="match status" value="1"/>
</dbReference>
<dbReference type="Proteomes" id="UP000253594">
    <property type="component" value="Unassembled WGS sequence"/>
</dbReference>
<feature type="domain" description="Amino acid permease/ SLC12A" evidence="9">
    <location>
        <begin position="22"/>
        <end position="160"/>
    </location>
</feature>
<reference evidence="10 11" key="1">
    <citation type="submission" date="2018-07" db="EMBL/GenBank/DDBJ databases">
        <title>Mechanisms of high-level aminoglycoside resistance among Gram-negative pathogens in Brazil.</title>
        <authorList>
            <person name="Ballaben A.S."/>
            <person name="Darini A.L.C."/>
            <person name="Doi Y."/>
        </authorList>
    </citation>
    <scope>NUCLEOTIDE SEQUENCE [LARGE SCALE GENOMIC DNA]</scope>
    <source>
        <strain evidence="10 11">B2-305</strain>
    </source>
</reference>
<feature type="non-terminal residue" evidence="10">
    <location>
        <position position="160"/>
    </location>
</feature>
<name>A0A367M0Z5_PSEAI</name>
<dbReference type="PANTHER" id="PTHR43495">
    <property type="entry name" value="GABA PERMEASE"/>
    <property type="match status" value="1"/>
</dbReference>